<dbReference type="InterPro" id="IPR043138">
    <property type="entry name" value="GGT_lsub"/>
</dbReference>
<feature type="region of interest" description="Disordered" evidence="5">
    <location>
        <begin position="156"/>
        <end position="190"/>
    </location>
</feature>
<gene>
    <name evidence="6" type="ORF">L3H44_02210</name>
</gene>
<dbReference type="InterPro" id="IPR043137">
    <property type="entry name" value="GGT_ssub_C"/>
</dbReference>
<reference evidence="6 7" key="1">
    <citation type="submission" date="2022-01" db="EMBL/GenBank/DDBJ databases">
        <title>Identification and Characterization of Corynebacterium sp.</title>
        <authorList>
            <person name="Luo Q."/>
            <person name="Qu P."/>
            <person name="Chen Q."/>
        </authorList>
    </citation>
    <scope>NUCLEOTIDE SEQUENCE [LARGE SCALE GENOMIC DNA]</scope>
    <source>
        <strain evidence="6 7">MC-12</strain>
    </source>
</reference>
<dbReference type="Gene3D" id="1.10.246.130">
    <property type="match status" value="1"/>
</dbReference>
<feature type="region of interest" description="Disordered" evidence="5">
    <location>
        <begin position="434"/>
        <end position="461"/>
    </location>
</feature>
<name>A0ABS9HJH2_9CORY</name>
<dbReference type="PANTHER" id="PTHR43199:SF1">
    <property type="entry name" value="GLUTATHIONE HYDROLASE PROENZYME"/>
    <property type="match status" value="1"/>
</dbReference>
<evidence type="ECO:0000256" key="5">
    <source>
        <dbReference type="SAM" id="MobiDB-lite"/>
    </source>
</evidence>
<feature type="region of interest" description="Disordered" evidence="5">
    <location>
        <begin position="1"/>
        <end position="26"/>
    </location>
</feature>
<sequence length="689" mass="72442">MNPLPHRQTSKSQRIPSTPLVATQSPQLPHRRRIWASLLGTLVLVIASGYAQAPTLTAHAAPPTPPRDISVAPESNTEYRPDMTAVQTDSYSISTANPVSTAAARDVLAAGGTAADALVTAQLVLGLVEPQSSGIGGGGYILYHDAASDSVTAIDGRETAPDDAPDTYLSQISATDTRTPQPDARRSGRSIGVPGIMAALGTLHAQHGKTQWGDLVQPAITLSENGFDISPRLATTIEDNAADLARDPEAAAYYLNPDGTGKKTGTRLTNPAYATTLTSLKLGGPQVLYTGKIADDIVARARSNHDGTTPSSLTTADLAKYNPTVKQALCGPYRTHIVCGAPPSTSGGVTVTATLGILSHANLSAMKPLKVDENGGVPSPEAVHTISEAERLTYADRDAYLADTDFENLPDGDYTKLLNPEYLAQRYSQINPEKSMGTAKAGTFDTDHARGEDQPEHGTSHISVVDSYGNAASMTTSVESAFGSFHMVDGFMLNNQLTDFEATPRDDAGHLKANRVEGGKRPRSSMSPTIVYTTTKTGERGDLYAVVGSPGGAVIPQFVIKTLVGILDWGLDPQQAVALPNFGARNTPDTGIGGEHPDIGHSGTATPEAHELIDGLTCRGHTVNLDEQSSGLSAIVRTRDGHLLGGADPRREGTVMGGALPEIIIRRGQPQPRTVRLEQPSACPRHPGG</sequence>
<dbReference type="InterPro" id="IPR051792">
    <property type="entry name" value="GGT_bact"/>
</dbReference>
<dbReference type="Pfam" id="PF01019">
    <property type="entry name" value="G_glu_transpept"/>
    <property type="match status" value="1"/>
</dbReference>
<evidence type="ECO:0000256" key="1">
    <source>
        <dbReference type="ARBA" id="ARBA00009381"/>
    </source>
</evidence>
<dbReference type="Gene3D" id="3.60.20.40">
    <property type="match status" value="1"/>
</dbReference>
<organism evidence="6 7">
    <name type="scientific">Corynebacterium parakroppenstedtii</name>
    <dbReference type="NCBI Taxonomy" id="2828363"/>
    <lineage>
        <taxon>Bacteria</taxon>
        <taxon>Bacillati</taxon>
        <taxon>Actinomycetota</taxon>
        <taxon>Actinomycetes</taxon>
        <taxon>Mycobacteriales</taxon>
        <taxon>Corynebacteriaceae</taxon>
        <taxon>Corynebacterium</taxon>
    </lineage>
</organism>
<feature type="compositionally biased region" description="Basic and acidic residues" evidence="5">
    <location>
        <begin position="445"/>
        <end position="459"/>
    </location>
</feature>
<keyword evidence="4" id="KW-0865">Zymogen</keyword>
<feature type="compositionally biased region" description="Polar residues" evidence="5">
    <location>
        <begin position="10"/>
        <end position="26"/>
    </location>
</feature>
<evidence type="ECO:0000313" key="6">
    <source>
        <dbReference type="EMBL" id="MCF6773228.1"/>
    </source>
</evidence>
<feature type="compositionally biased region" description="Polar residues" evidence="5">
    <location>
        <begin position="168"/>
        <end position="180"/>
    </location>
</feature>
<comment type="caution">
    <text evidence="6">The sequence shown here is derived from an EMBL/GenBank/DDBJ whole genome shotgun (WGS) entry which is preliminary data.</text>
</comment>
<dbReference type="RefSeq" id="WP_231725268.1">
    <property type="nucleotide sequence ID" value="NZ_JAGSOA010000001.1"/>
</dbReference>
<dbReference type="Proteomes" id="UP001200604">
    <property type="component" value="Unassembled WGS sequence"/>
</dbReference>
<evidence type="ECO:0000256" key="4">
    <source>
        <dbReference type="ARBA" id="ARBA00023145"/>
    </source>
</evidence>
<evidence type="ECO:0000256" key="3">
    <source>
        <dbReference type="ARBA" id="ARBA00022801"/>
    </source>
</evidence>
<keyword evidence="2" id="KW-0808">Transferase</keyword>
<dbReference type="SUPFAM" id="SSF56235">
    <property type="entry name" value="N-terminal nucleophile aminohydrolases (Ntn hydrolases)"/>
    <property type="match status" value="1"/>
</dbReference>
<feature type="region of interest" description="Disordered" evidence="5">
    <location>
        <begin position="56"/>
        <end position="75"/>
    </location>
</feature>
<accession>A0ABS9HJH2</accession>
<dbReference type="PRINTS" id="PR01210">
    <property type="entry name" value="GGTRANSPTASE"/>
</dbReference>
<evidence type="ECO:0000256" key="2">
    <source>
        <dbReference type="ARBA" id="ARBA00022679"/>
    </source>
</evidence>
<dbReference type="EMBL" id="JAKJKU010000001">
    <property type="protein sequence ID" value="MCF6773228.1"/>
    <property type="molecule type" value="Genomic_DNA"/>
</dbReference>
<protein>
    <submittedName>
        <fullName evidence="6">Gamma-glutamyltransferase family protein</fullName>
    </submittedName>
</protein>
<dbReference type="InterPro" id="IPR029055">
    <property type="entry name" value="Ntn_hydrolases_N"/>
</dbReference>
<dbReference type="GeneID" id="92726132"/>
<comment type="similarity">
    <text evidence="1">Belongs to the gamma-glutamyltransferase family.</text>
</comment>
<evidence type="ECO:0000313" key="7">
    <source>
        <dbReference type="Proteomes" id="UP001200604"/>
    </source>
</evidence>
<keyword evidence="7" id="KW-1185">Reference proteome</keyword>
<dbReference type="PANTHER" id="PTHR43199">
    <property type="entry name" value="GLUTATHIONE HYDROLASE"/>
    <property type="match status" value="1"/>
</dbReference>
<proteinExistence type="inferred from homology"/>
<keyword evidence="3" id="KW-0378">Hydrolase</keyword>